<organism evidence="3 4">
    <name type="scientific">Leucosporidium creatinivorum</name>
    <dbReference type="NCBI Taxonomy" id="106004"/>
    <lineage>
        <taxon>Eukaryota</taxon>
        <taxon>Fungi</taxon>
        <taxon>Dikarya</taxon>
        <taxon>Basidiomycota</taxon>
        <taxon>Pucciniomycotina</taxon>
        <taxon>Microbotryomycetes</taxon>
        <taxon>Leucosporidiales</taxon>
        <taxon>Leucosporidium</taxon>
    </lineage>
</organism>
<proteinExistence type="predicted"/>
<evidence type="ECO:0000313" key="4">
    <source>
        <dbReference type="Proteomes" id="UP000193467"/>
    </source>
</evidence>
<dbReference type="InParanoid" id="A0A1Y2FWT6"/>
<name>A0A1Y2FWT6_9BASI</name>
<sequence>MPGNDFHPLSDSAASNYSTSLYARDEEEDVPHQQQRDSLASVQEEGMVHPLRQEEGKSARPPPPPDYRPELKMHVPTAAEIARVRRSERFRRTLFMVVSFIGVSTILIFTILGCKGML</sequence>
<accession>A0A1Y2FWT6</accession>
<gene>
    <name evidence="3" type="ORF">BCR35DRAFT_301586</name>
</gene>
<dbReference type="EMBL" id="MCGR01000010">
    <property type="protein sequence ID" value="ORY88451.1"/>
    <property type="molecule type" value="Genomic_DNA"/>
</dbReference>
<feature type="compositionally biased region" description="Polar residues" evidence="1">
    <location>
        <begin position="12"/>
        <end position="21"/>
    </location>
</feature>
<dbReference type="AlphaFoldDB" id="A0A1Y2FWT6"/>
<comment type="caution">
    <text evidence="3">The sequence shown here is derived from an EMBL/GenBank/DDBJ whole genome shotgun (WGS) entry which is preliminary data.</text>
</comment>
<feature type="region of interest" description="Disordered" evidence="1">
    <location>
        <begin position="1"/>
        <end position="72"/>
    </location>
</feature>
<keyword evidence="4" id="KW-1185">Reference proteome</keyword>
<keyword evidence="2" id="KW-0812">Transmembrane</keyword>
<feature type="transmembrane region" description="Helical" evidence="2">
    <location>
        <begin position="93"/>
        <end position="112"/>
    </location>
</feature>
<evidence type="ECO:0000313" key="3">
    <source>
        <dbReference type="EMBL" id="ORY88451.1"/>
    </source>
</evidence>
<evidence type="ECO:0000256" key="1">
    <source>
        <dbReference type="SAM" id="MobiDB-lite"/>
    </source>
</evidence>
<keyword evidence="2" id="KW-0472">Membrane</keyword>
<dbReference type="Proteomes" id="UP000193467">
    <property type="component" value="Unassembled WGS sequence"/>
</dbReference>
<evidence type="ECO:0008006" key="5">
    <source>
        <dbReference type="Google" id="ProtNLM"/>
    </source>
</evidence>
<evidence type="ECO:0000256" key="2">
    <source>
        <dbReference type="SAM" id="Phobius"/>
    </source>
</evidence>
<protein>
    <recommendedName>
        <fullName evidence="5">Transmembrane protein</fullName>
    </recommendedName>
</protein>
<reference evidence="3 4" key="1">
    <citation type="submission" date="2016-07" db="EMBL/GenBank/DDBJ databases">
        <title>Pervasive Adenine N6-methylation of Active Genes in Fungi.</title>
        <authorList>
            <consortium name="DOE Joint Genome Institute"/>
            <person name="Mondo S.J."/>
            <person name="Dannebaum R.O."/>
            <person name="Kuo R.C."/>
            <person name="Labutti K."/>
            <person name="Haridas S."/>
            <person name="Kuo A."/>
            <person name="Salamov A."/>
            <person name="Ahrendt S.R."/>
            <person name="Lipzen A."/>
            <person name="Sullivan W."/>
            <person name="Andreopoulos W.B."/>
            <person name="Clum A."/>
            <person name="Lindquist E."/>
            <person name="Daum C."/>
            <person name="Ramamoorthy G.K."/>
            <person name="Gryganskyi A."/>
            <person name="Culley D."/>
            <person name="Magnuson J.K."/>
            <person name="James T.Y."/>
            <person name="O'Malley M.A."/>
            <person name="Stajich J.E."/>
            <person name="Spatafora J.W."/>
            <person name="Visel A."/>
            <person name="Grigoriev I.V."/>
        </authorList>
    </citation>
    <scope>NUCLEOTIDE SEQUENCE [LARGE SCALE GENOMIC DNA]</scope>
    <source>
        <strain evidence="3 4">62-1032</strain>
    </source>
</reference>
<keyword evidence="2" id="KW-1133">Transmembrane helix</keyword>